<dbReference type="Pfam" id="PF14317">
    <property type="entry name" value="YcxB"/>
    <property type="match status" value="1"/>
</dbReference>
<keyword evidence="1" id="KW-1133">Transmembrane helix</keyword>
<organism evidence="4 5">
    <name type="scientific">Anaeromassilibacillus senegalensis</name>
    <dbReference type="NCBI Taxonomy" id="1673717"/>
    <lineage>
        <taxon>Bacteria</taxon>
        <taxon>Bacillati</taxon>
        <taxon>Bacillota</taxon>
        <taxon>Clostridia</taxon>
        <taxon>Eubacteriales</taxon>
        <taxon>Acutalibacteraceae</taxon>
        <taxon>Anaeromassilibacillus</taxon>
    </lineage>
</organism>
<dbReference type="Proteomes" id="UP001299220">
    <property type="component" value="Unassembled WGS sequence"/>
</dbReference>
<evidence type="ECO:0000256" key="1">
    <source>
        <dbReference type="SAM" id="Phobius"/>
    </source>
</evidence>
<keyword evidence="5" id="KW-1185">Reference proteome</keyword>
<keyword evidence="2" id="KW-0732">Signal</keyword>
<evidence type="ECO:0000259" key="3">
    <source>
        <dbReference type="Pfam" id="PF14317"/>
    </source>
</evidence>
<proteinExistence type="predicted"/>
<evidence type="ECO:0000313" key="5">
    <source>
        <dbReference type="Proteomes" id="UP001299220"/>
    </source>
</evidence>
<dbReference type="RefSeq" id="WP_235323408.1">
    <property type="nucleotide sequence ID" value="NZ_JAFBIT010000002.1"/>
</dbReference>
<dbReference type="InterPro" id="IPR025588">
    <property type="entry name" value="YcxB-like_C"/>
</dbReference>
<feature type="transmembrane region" description="Helical" evidence="1">
    <location>
        <begin position="339"/>
        <end position="363"/>
    </location>
</feature>
<comment type="caution">
    <text evidence="4">The sequence shown here is derived from an EMBL/GenBank/DDBJ whole genome shotgun (WGS) entry which is preliminary data.</text>
</comment>
<feature type="chain" id="PRO_5046584001" evidence="2">
    <location>
        <begin position="34"/>
        <end position="452"/>
    </location>
</feature>
<sequence length="452" mass="51285">MKINLKTHPAKRFAAVLLTVLVLAAAFCLPVSAETAKAATYTIPDTGMTITLPEGVLILAQDTPPNDAAWAEAGILDVGEKLAELNQDGILAEIRAFDNTCVIAVSAKTSDYSQALFNLNNLTDEQKQDFLDRMQPTSADERTGGTITWYEHEQIPFFCIDIHSMAVDEAGAVYERLYGTLYNGMIVSFDLYNGTEEISEEYDALMREIVDSAVIAEFQEAPSHELTPEAFWLLIVLVLLIVMLIGFFVYRSVSNKREKREKSVMANRLAAYRQKKDGHEDEGDGALRFVNETEHSDNAIKVFANFHAYRRHIMTPIFTVVIGLIALYVVWQSGSSDNWWMILLLLACVVFCVYKIATAGTTITKNMMRSYGKLRSRKAAYYFYEGDFRITGLQASNLHPYFQITCLYETKEYFYMYFGEDNTYFIKKDGFKQGDVDSFRAFMKEKLGKRFK</sequence>
<keyword evidence="1" id="KW-0812">Transmembrane</keyword>
<reference evidence="4 5" key="1">
    <citation type="submission" date="2020-12" db="EMBL/GenBank/DDBJ databases">
        <title>Whole genome sequences of gut porcine anaerobes.</title>
        <authorList>
            <person name="Kubasova T."/>
            <person name="Jahodarova E."/>
            <person name="Rychlik I."/>
        </authorList>
    </citation>
    <scope>NUCLEOTIDE SEQUENCE [LARGE SCALE GENOMIC DNA]</scope>
    <source>
        <strain evidence="4 5">An867</strain>
    </source>
</reference>
<feature type="domain" description="YcxB-like C-terminal" evidence="3">
    <location>
        <begin position="383"/>
        <end position="443"/>
    </location>
</feature>
<evidence type="ECO:0000256" key="2">
    <source>
        <dbReference type="SAM" id="SignalP"/>
    </source>
</evidence>
<feature type="signal peptide" evidence="2">
    <location>
        <begin position="1"/>
        <end position="33"/>
    </location>
</feature>
<keyword evidence="1" id="KW-0472">Membrane</keyword>
<dbReference type="EMBL" id="JAFBIT010000002">
    <property type="protein sequence ID" value="MCF2652352.1"/>
    <property type="molecule type" value="Genomic_DNA"/>
</dbReference>
<gene>
    <name evidence="4" type="ORF">JQM67_07040</name>
</gene>
<protein>
    <submittedName>
        <fullName evidence="4">YcxB family protein</fullName>
    </submittedName>
</protein>
<feature type="transmembrane region" description="Helical" evidence="1">
    <location>
        <begin position="313"/>
        <end position="333"/>
    </location>
</feature>
<evidence type="ECO:0000313" key="4">
    <source>
        <dbReference type="EMBL" id="MCF2652352.1"/>
    </source>
</evidence>
<feature type="transmembrane region" description="Helical" evidence="1">
    <location>
        <begin position="230"/>
        <end position="250"/>
    </location>
</feature>
<name>A0ABS9CQA8_9FIRM</name>
<accession>A0ABS9CQA8</accession>